<dbReference type="Pfam" id="PF00084">
    <property type="entry name" value="Sushi"/>
    <property type="match status" value="1"/>
</dbReference>
<evidence type="ECO:0000256" key="4">
    <source>
        <dbReference type="ARBA" id="ARBA00023290"/>
    </source>
</evidence>
<keyword evidence="5" id="KW-0393">Immunoglobulin domain</keyword>
<dbReference type="EMBL" id="BAAFST010000003">
    <property type="protein sequence ID" value="GAB1287689.1"/>
    <property type="molecule type" value="Genomic_DNA"/>
</dbReference>
<dbReference type="CDD" id="cd00033">
    <property type="entry name" value="CCP"/>
    <property type="match status" value="1"/>
</dbReference>
<dbReference type="SUPFAM" id="SSF56436">
    <property type="entry name" value="C-type lectin-like"/>
    <property type="match status" value="1"/>
</dbReference>
<evidence type="ECO:0000259" key="11">
    <source>
        <dbReference type="PROSITE" id="PS50923"/>
    </source>
</evidence>
<evidence type="ECO:0000259" key="9">
    <source>
        <dbReference type="PROSITE" id="PS50026"/>
    </source>
</evidence>
<comment type="caution">
    <text evidence="6">Lacks conserved residue(s) required for the propagation of feature annotation.</text>
</comment>
<dbReference type="SMART" id="SM00032">
    <property type="entry name" value="CCP"/>
    <property type="match status" value="1"/>
</dbReference>
<keyword evidence="2 6" id="KW-1015">Disulfide bond</keyword>
<name>A0ABQ0EKR7_APOSI</name>
<evidence type="ECO:0000313" key="12">
    <source>
        <dbReference type="EMBL" id="GAB1287689.1"/>
    </source>
</evidence>
<dbReference type="Gene3D" id="3.10.100.10">
    <property type="entry name" value="Mannose-Binding Protein A, subunit A"/>
    <property type="match status" value="1"/>
</dbReference>
<dbReference type="InterPro" id="IPR018378">
    <property type="entry name" value="C-type_lectin_CS"/>
</dbReference>
<dbReference type="SUPFAM" id="SSF57535">
    <property type="entry name" value="Complement control module/SCR domain"/>
    <property type="match status" value="1"/>
</dbReference>
<evidence type="ECO:0000259" key="10">
    <source>
        <dbReference type="PROSITE" id="PS50041"/>
    </source>
</evidence>
<keyword evidence="4" id="KW-0373">Hyaluronic acid</keyword>
<dbReference type="Gene3D" id="2.10.25.10">
    <property type="entry name" value="Laminin"/>
    <property type="match status" value="1"/>
</dbReference>
<gene>
    <name evidence="12" type="ORF">APTSU1_000291900</name>
</gene>
<dbReference type="InterPro" id="IPR050691">
    <property type="entry name" value="Hyaluronan_bind_Proteoglycan"/>
</dbReference>
<dbReference type="SMART" id="SM00181">
    <property type="entry name" value="EGF"/>
    <property type="match status" value="1"/>
</dbReference>
<dbReference type="PROSITE" id="PS01186">
    <property type="entry name" value="EGF_2"/>
    <property type="match status" value="1"/>
</dbReference>
<feature type="disulfide bond" evidence="7">
    <location>
        <begin position="199"/>
        <end position="242"/>
    </location>
</feature>
<feature type="compositionally biased region" description="Basic and acidic residues" evidence="8">
    <location>
        <begin position="1"/>
        <end position="16"/>
    </location>
</feature>
<feature type="domain" description="C-type lectin" evidence="10">
    <location>
        <begin position="79"/>
        <end position="193"/>
    </location>
</feature>
<dbReference type="CDD" id="cd00054">
    <property type="entry name" value="EGF_CA"/>
    <property type="match status" value="1"/>
</dbReference>
<dbReference type="PROSITE" id="PS50026">
    <property type="entry name" value="EGF_3"/>
    <property type="match status" value="1"/>
</dbReference>
<evidence type="ECO:0000256" key="6">
    <source>
        <dbReference type="PROSITE-ProRule" id="PRU00076"/>
    </source>
</evidence>
<evidence type="ECO:0000313" key="13">
    <source>
        <dbReference type="Proteomes" id="UP001623349"/>
    </source>
</evidence>
<accession>A0ABQ0EKR7</accession>
<reference evidence="12 13" key="1">
    <citation type="submission" date="2024-08" db="EMBL/GenBank/DDBJ databases">
        <title>The draft genome of Apodemus speciosus.</title>
        <authorList>
            <person name="Nabeshima K."/>
            <person name="Suzuki S."/>
            <person name="Onuma M."/>
        </authorList>
    </citation>
    <scope>NUCLEOTIDE SEQUENCE [LARGE SCALE GENOMIC DNA]</scope>
    <source>
        <strain evidence="12">IB14-021</strain>
    </source>
</reference>
<evidence type="ECO:0000256" key="8">
    <source>
        <dbReference type="SAM" id="MobiDB-lite"/>
    </source>
</evidence>
<evidence type="ECO:0000256" key="5">
    <source>
        <dbReference type="ARBA" id="ARBA00023319"/>
    </source>
</evidence>
<dbReference type="Pfam" id="PF00059">
    <property type="entry name" value="Lectin_C"/>
    <property type="match status" value="1"/>
</dbReference>
<dbReference type="Gene3D" id="2.10.70.10">
    <property type="entry name" value="Complement Module, domain 1"/>
    <property type="match status" value="1"/>
</dbReference>
<feature type="region of interest" description="Disordered" evidence="8">
    <location>
        <begin position="1"/>
        <end position="26"/>
    </location>
</feature>
<protein>
    <submittedName>
        <fullName evidence="12">Brevican core protein</fullName>
    </submittedName>
</protein>
<feature type="disulfide bond" evidence="6">
    <location>
        <begin position="56"/>
        <end position="65"/>
    </location>
</feature>
<dbReference type="PROSITE" id="PS50923">
    <property type="entry name" value="SUSHI"/>
    <property type="match status" value="1"/>
</dbReference>
<dbReference type="InterPro" id="IPR000436">
    <property type="entry name" value="Sushi_SCR_CCP_dom"/>
</dbReference>
<keyword evidence="6" id="KW-0245">EGF-like domain</keyword>
<dbReference type="SMART" id="SM00034">
    <property type="entry name" value="CLECT"/>
    <property type="match status" value="1"/>
</dbReference>
<comment type="caution">
    <text evidence="12">The sequence shown here is derived from an EMBL/GenBank/DDBJ whole genome shotgun (WGS) entry which is preliminary data.</text>
</comment>
<keyword evidence="7" id="KW-0768">Sushi</keyword>
<dbReference type="InterPro" id="IPR016186">
    <property type="entry name" value="C-type_lectin-like/link_sf"/>
</dbReference>
<dbReference type="Pfam" id="PF00008">
    <property type="entry name" value="EGF"/>
    <property type="match status" value="1"/>
</dbReference>
<keyword evidence="3" id="KW-0325">Glycoprotein</keyword>
<keyword evidence="13" id="KW-1185">Reference proteome</keyword>
<evidence type="ECO:0000256" key="1">
    <source>
        <dbReference type="ARBA" id="ARBA00022729"/>
    </source>
</evidence>
<dbReference type="PROSITE" id="PS00615">
    <property type="entry name" value="C_TYPE_LECTIN_1"/>
    <property type="match status" value="1"/>
</dbReference>
<keyword evidence="1" id="KW-0732">Signal</keyword>
<dbReference type="PANTHER" id="PTHR22804">
    <property type="entry name" value="AGGRECAN/VERSICAN PROTEOGLYCAN"/>
    <property type="match status" value="1"/>
</dbReference>
<feature type="domain" description="Sushi" evidence="11">
    <location>
        <begin position="197"/>
        <end position="257"/>
    </location>
</feature>
<evidence type="ECO:0000256" key="7">
    <source>
        <dbReference type="PROSITE-ProRule" id="PRU00302"/>
    </source>
</evidence>
<organism evidence="12 13">
    <name type="scientific">Apodemus speciosus</name>
    <name type="common">Large Japanese field mouse</name>
    <dbReference type="NCBI Taxonomy" id="105296"/>
    <lineage>
        <taxon>Eukaryota</taxon>
        <taxon>Metazoa</taxon>
        <taxon>Chordata</taxon>
        <taxon>Craniata</taxon>
        <taxon>Vertebrata</taxon>
        <taxon>Euteleostomi</taxon>
        <taxon>Mammalia</taxon>
        <taxon>Eutheria</taxon>
        <taxon>Euarchontoglires</taxon>
        <taxon>Glires</taxon>
        <taxon>Rodentia</taxon>
        <taxon>Myomorpha</taxon>
        <taxon>Muroidea</taxon>
        <taxon>Muridae</taxon>
        <taxon>Murinae</taxon>
        <taxon>Apodemus</taxon>
    </lineage>
</organism>
<evidence type="ECO:0000256" key="2">
    <source>
        <dbReference type="ARBA" id="ARBA00023157"/>
    </source>
</evidence>
<proteinExistence type="predicted"/>
<dbReference type="InterPro" id="IPR035976">
    <property type="entry name" value="Sushi/SCR/CCP_sf"/>
</dbReference>
<feature type="domain" description="EGF-like" evidence="9">
    <location>
        <begin position="30"/>
        <end position="66"/>
    </location>
</feature>
<dbReference type="Proteomes" id="UP001623349">
    <property type="component" value="Unassembled WGS sequence"/>
</dbReference>
<dbReference type="PROSITE" id="PS00022">
    <property type="entry name" value="EGF_1"/>
    <property type="match status" value="1"/>
</dbReference>
<dbReference type="InterPro" id="IPR001304">
    <property type="entry name" value="C-type_lectin-like"/>
</dbReference>
<dbReference type="PANTHER" id="PTHR22804:SF41">
    <property type="entry name" value="BREVICAN CORE PROTEIN"/>
    <property type="match status" value="1"/>
</dbReference>
<sequence length="284" mass="31845">MEKAGDPARDWQESRAHAGGSLSQSGTWRSLGDCIPSPCHNGGTCLEEKEGVRCLCLPGYGGDLCDVGLHFCSPGWEAFQGACYKHFSTRRSWEEAESQCRALGAHLTSICTPEEQDFVNDRYREYQWIGLNDRTIEGDFLWSDGAPLLYENWNPGQPDSYFLSGEDCVVMVWHDQGQWSDAPCNYHLSYTCKMGLVSCGPPPQLPLAQIFGRPRLRYAVDTVLRYRCRDGLAQRNLPLIRCQENGLWEAPQISCVPRRPGAVLLAQRTPQKDRGDSSRGTGRH</sequence>
<dbReference type="InterPro" id="IPR016187">
    <property type="entry name" value="CTDL_fold"/>
</dbReference>
<dbReference type="InterPro" id="IPR000742">
    <property type="entry name" value="EGF"/>
</dbReference>
<dbReference type="PROSITE" id="PS50041">
    <property type="entry name" value="C_TYPE_LECTIN_2"/>
    <property type="match status" value="1"/>
</dbReference>
<feature type="disulfide bond" evidence="7">
    <location>
        <begin position="228"/>
        <end position="255"/>
    </location>
</feature>
<evidence type="ECO:0000256" key="3">
    <source>
        <dbReference type="ARBA" id="ARBA00023180"/>
    </source>
</evidence>